<dbReference type="InterPro" id="IPR036188">
    <property type="entry name" value="FAD/NAD-bd_sf"/>
</dbReference>
<evidence type="ECO:0000313" key="2">
    <source>
        <dbReference type="EMBL" id="AZU02847.1"/>
    </source>
</evidence>
<dbReference type="SUPFAM" id="SSF51905">
    <property type="entry name" value="FAD/NAD(P)-binding domain"/>
    <property type="match status" value="1"/>
</dbReference>
<reference evidence="2 3" key="1">
    <citation type="submission" date="2016-12" db="EMBL/GenBank/DDBJ databases">
        <title>The genome of dimorphic prosthecate Glycocaulis alkaliphilus 6b-8t, isolated from crude oil dictates its adaptability in petroleum environments.</title>
        <authorList>
            <person name="Wu X.-L."/>
            <person name="Geng S."/>
        </authorList>
    </citation>
    <scope>NUCLEOTIDE SEQUENCE [LARGE SCALE GENOMIC DNA]</scope>
    <source>
        <strain evidence="2 3">6B-8</strain>
    </source>
</reference>
<keyword evidence="1" id="KW-1133">Transmembrane helix</keyword>
<keyword evidence="3" id="KW-1185">Reference proteome</keyword>
<accession>A0A3T0E6K5</accession>
<evidence type="ECO:0000256" key="1">
    <source>
        <dbReference type="SAM" id="Phobius"/>
    </source>
</evidence>
<dbReference type="KEGG" id="gak:X907_0299"/>
<dbReference type="Pfam" id="PF05834">
    <property type="entry name" value="Lycopene_cycl"/>
    <property type="match status" value="1"/>
</dbReference>
<evidence type="ECO:0000313" key="3">
    <source>
        <dbReference type="Proteomes" id="UP000286954"/>
    </source>
</evidence>
<keyword evidence="1" id="KW-0472">Membrane</keyword>
<name>A0A3T0E6K5_9PROT</name>
<keyword evidence="1" id="KW-0812">Transmembrane</keyword>
<dbReference type="Gene3D" id="3.50.50.60">
    <property type="entry name" value="FAD/NAD(P)-binding domain"/>
    <property type="match status" value="1"/>
</dbReference>
<sequence>MRPDVDVIIIGAGLAGLMLAERLAVSGRRRMRAEVLEQAAAINLSGRSWSWYEAGKPRTAFAASWPAWQVGGGNLTAGRRFADGRYGLMRSETVVQRAVDTIQASQDVELRTGVTVNAMYRASGFVRLETSDGTLTALRVIDTRPAGAELMDAARWVRTGVRAEVRAGSACFAPDTAILVHRLRQEGRALAFETILPLAPDQAVVEAVRIAPSGDERRPEFDGALERITGGGAADTGVRTRSASPLGLSDHWPLMAGPAHLAASRGAGLALVGAPGRDAHRALAWVEPAFGALVDGRQPPGLHVQPVLAWLAGRAVINRLMSRPARLVTMAERTAGDGLVRSLGGAGTVRGALNLLWASR</sequence>
<gene>
    <name evidence="2" type="ORF">X907_0299</name>
</gene>
<dbReference type="Proteomes" id="UP000286954">
    <property type="component" value="Chromosome"/>
</dbReference>
<proteinExistence type="predicted"/>
<dbReference type="EMBL" id="CP018911">
    <property type="protein sequence ID" value="AZU02847.1"/>
    <property type="molecule type" value="Genomic_DNA"/>
</dbReference>
<organism evidence="2 3">
    <name type="scientific">Glycocaulis alkaliphilus</name>
    <dbReference type="NCBI Taxonomy" id="1434191"/>
    <lineage>
        <taxon>Bacteria</taxon>
        <taxon>Pseudomonadati</taxon>
        <taxon>Pseudomonadota</taxon>
        <taxon>Alphaproteobacteria</taxon>
        <taxon>Maricaulales</taxon>
        <taxon>Maricaulaceae</taxon>
        <taxon>Glycocaulis</taxon>
    </lineage>
</organism>
<protein>
    <submittedName>
        <fullName evidence="2">Putative lycopene cyclase</fullName>
    </submittedName>
</protein>
<dbReference type="RefSeq" id="WP_170175412.1">
    <property type="nucleotide sequence ID" value="NZ_BMFB01000006.1"/>
</dbReference>
<feature type="transmembrane region" description="Helical" evidence="1">
    <location>
        <begin position="6"/>
        <end position="25"/>
    </location>
</feature>
<dbReference type="AlphaFoldDB" id="A0A3T0E6K5"/>